<sequence>MMSPWRDISKKAHTEPATVASVRDHRCPFGWGEQFWHVQINTSVPYRWDTLDLALRRHRSA</sequence>
<reference evidence="1" key="1">
    <citation type="submission" date="2015-10" db="EMBL/GenBank/DDBJ databases">
        <authorList>
            <person name="Gilbert D.G."/>
        </authorList>
    </citation>
    <scope>NUCLEOTIDE SEQUENCE</scope>
    <source>
        <strain evidence="1">Phyl III-seqv23</strain>
    </source>
</reference>
<dbReference type="AlphaFoldDB" id="A0A0S4UF16"/>
<proteinExistence type="predicted"/>
<protein>
    <submittedName>
        <fullName evidence="1">Uncharacterized protein</fullName>
    </submittedName>
</protein>
<accession>A0A0S4UF16</accession>
<organism evidence="1">
    <name type="scientific">Ralstonia solanacearum</name>
    <name type="common">Pseudomonas solanacearum</name>
    <dbReference type="NCBI Taxonomy" id="305"/>
    <lineage>
        <taxon>Bacteria</taxon>
        <taxon>Pseudomonadati</taxon>
        <taxon>Pseudomonadota</taxon>
        <taxon>Betaproteobacteria</taxon>
        <taxon>Burkholderiales</taxon>
        <taxon>Burkholderiaceae</taxon>
        <taxon>Ralstonia</taxon>
        <taxon>Ralstonia solanacearum species complex</taxon>
    </lineage>
</organism>
<evidence type="ECO:0000313" key="1">
    <source>
        <dbReference type="EMBL" id="CUV20801.1"/>
    </source>
</evidence>
<name>A0A0S4UF16_RALSL</name>
<dbReference type="EMBL" id="LN899821">
    <property type="protein sequence ID" value="CUV20801.1"/>
    <property type="molecule type" value="Genomic_DNA"/>
</dbReference>
<gene>
    <name evidence="1" type="ORF">PSS4_v1_1740005</name>
</gene>